<sequence>MKIIAVVPAYNEAKRLGDVLLKLKTKVDGVVVVDDGSRDATEKVAREMGAVTLKHIVNRGQGLALRTGTEAALRLGADIIVHFDADGQHDDNFIENLIQPIKNGQAEVVFGSRFLYREQCLPMGRRIVLLVGKVFNMVFLGVSKKITDPQSGLRAFNKNAGNWLLNYLTQDRMAHTSEILAQIIKSDFMWTEIPVKIKYSAETLAKGQKGFDGFKIVWQFVRHKLHR</sequence>
<name>A0A0G1BDJ8_9BACT</name>
<organism evidence="2 3">
    <name type="scientific">candidate division CPR1 bacterium GW2011_GWA2_42_17</name>
    <dbReference type="NCBI Taxonomy" id="1618341"/>
    <lineage>
        <taxon>Bacteria</taxon>
        <taxon>candidate division CPR1</taxon>
    </lineage>
</organism>
<dbReference type="SUPFAM" id="SSF53448">
    <property type="entry name" value="Nucleotide-diphospho-sugar transferases"/>
    <property type="match status" value="1"/>
</dbReference>
<dbReference type="Gene3D" id="3.90.550.10">
    <property type="entry name" value="Spore Coat Polysaccharide Biosynthesis Protein SpsA, Chain A"/>
    <property type="match status" value="1"/>
</dbReference>
<evidence type="ECO:0000313" key="3">
    <source>
        <dbReference type="Proteomes" id="UP000034875"/>
    </source>
</evidence>
<proteinExistence type="predicted"/>
<gene>
    <name evidence="2" type="ORF">UV05_C0006G0005</name>
</gene>
<evidence type="ECO:0000313" key="2">
    <source>
        <dbReference type="EMBL" id="KKS44441.1"/>
    </source>
</evidence>
<dbReference type="Proteomes" id="UP000034875">
    <property type="component" value="Unassembled WGS sequence"/>
</dbReference>
<dbReference type="GO" id="GO:0006487">
    <property type="term" value="P:protein N-linked glycosylation"/>
    <property type="evidence" value="ECO:0007669"/>
    <property type="project" value="TreeGrafter"/>
</dbReference>
<dbReference type="GO" id="GO:0016740">
    <property type="term" value="F:transferase activity"/>
    <property type="evidence" value="ECO:0007669"/>
    <property type="project" value="UniProtKB-KW"/>
</dbReference>
<evidence type="ECO:0000259" key="1">
    <source>
        <dbReference type="Pfam" id="PF00535"/>
    </source>
</evidence>
<feature type="domain" description="Glycosyltransferase 2-like" evidence="1">
    <location>
        <begin position="6"/>
        <end position="127"/>
    </location>
</feature>
<dbReference type="PANTHER" id="PTHR10859:SF91">
    <property type="entry name" value="DOLICHYL-PHOSPHATE BETA-GLUCOSYLTRANSFERASE"/>
    <property type="match status" value="1"/>
</dbReference>
<keyword evidence="2" id="KW-0808">Transferase</keyword>
<protein>
    <submittedName>
        <fullName evidence="2">Glycosyl transferase family 2</fullName>
    </submittedName>
</protein>
<reference evidence="2 3" key="1">
    <citation type="journal article" date="2015" name="Nature">
        <title>rRNA introns, odd ribosomes, and small enigmatic genomes across a large radiation of phyla.</title>
        <authorList>
            <person name="Brown C.T."/>
            <person name="Hug L.A."/>
            <person name="Thomas B.C."/>
            <person name="Sharon I."/>
            <person name="Castelle C.J."/>
            <person name="Singh A."/>
            <person name="Wilkins M.J."/>
            <person name="Williams K.H."/>
            <person name="Banfield J.F."/>
        </authorList>
    </citation>
    <scope>NUCLEOTIDE SEQUENCE [LARGE SCALE GENOMIC DNA]</scope>
</reference>
<accession>A0A0G1BDJ8</accession>
<dbReference type="PANTHER" id="PTHR10859">
    <property type="entry name" value="GLYCOSYL TRANSFERASE"/>
    <property type="match status" value="1"/>
</dbReference>
<dbReference type="AlphaFoldDB" id="A0A0G1BDJ8"/>
<dbReference type="EMBL" id="LCCZ01000006">
    <property type="protein sequence ID" value="KKS44441.1"/>
    <property type="molecule type" value="Genomic_DNA"/>
</dbReference>
<dbReference type="Pfam" id="PF00535">
    <property type="entry name" value="Glycos_transf_2"/>
    <property type="match status" value="1"/>
</dbReference>
<dbReference type="InterPro" id="IPR001173">
    <property type="entry name" value="Glyco_trans_2-like"/>
</dbReference>
<dbReference type="CDD" id="cd04179">
    <property type="entry name" value="DPM_DPG-synthase_like"/>
    <property type="match status" value="1"/>
</dbReference>
<dbReference type="InterPro" id="IPR029044">
    <property type="entry name" value="Nucleotide-diphossugar_trans"/>
</dbReference>
<comment type="caution">
    <text evidence="2">The sequence shown here is derived from an EMBL/GenBank/DDBJ whole genome shotgun (WGS) entry which is preliminary data.</text>
</comment>